<feature type="non-terminal residue" evidence="6">
    <location>
        <position position="778"/>
    </location>
</feature>
<reference evidence="7" key="1">
    <citation type="submission" date="2020-01" db="EMBL/GenBank/DDBJ databases">
        <title>Draft genome sequence of the Termite Coptotermes fromosanus.</title>
        <authorList>
            <person name="Itakura S."/>
            <person name="Yosikawa Y."/>
            <person name="Umezawa K."/>
        </authorList>
    </citation>
    <scope>NUCLEOTIDE SEQUENCE [LARGE SCALE GENOMIC DNA]</scope>
</reference>
<dbReference type="FunFam" id="2.60.40.10:FF:002352">
    <property type="entry name" value="Blast:Protein sidekick"/>
    <property type="match status" value="1"/>
</dbReference>
<dbReference type="InterPro" id="IPR013098">
    <property type="entry name" value="Ig_I-set"/>
</dbReference>
<dbReference type="AlphaFoldDB" id="A0A6L2PGA5"/>
<dbReference type="InterPro" id="IPR003598">
    <property type="entry name" value="Ig_sub2"/>
</dbReference>
<dbReference type="PROSITE" id="PS50835">
    <property type="entry name" value="IG_LIKE"/>
    <property type="match status" value="5"/>
</dbReference>
<evidence type="ECO:0000256" key="1">
    <source>
        <dbReference type="ARBA" id="ARBA00022737"/>
    </source>
</evidence>
<dbReference type="GO" id="GO:0070593">
    <property type="term" value="P:dendrite self-avoidance"/>
    <property type="evidence" value="ECO:0007669"/>
    <property type="project" value="TreeGrafter"/>
</dbReference>
<keyword evidence="7" id="KW-1185">Reference proteome</keyword>
<dbReference type="GO" id="GO:0005886">
    <property type="term" value="C:plasma membrane"/>
    <property type="evidence" value="ECO:0007669"/>
    <property type="project" value="TreeGrafter"/>
</dbReference>
<organism evidence="6 7">
    <name type="scientific">Coptotermes formosanus</name>
    <name type="common">Formosan subterranean termite</name>
    <dbReference type="NCBI Taxonomy" id="36987"/>
    <lineage>
        <taxon>Eukaryota</taxon>
        <taxon>Metazoa</taxon>
        <taxon>Ecdysozoa</taxon>
        <taxon>Arthropoda</taxon>
        <taxon>Hexapoda</taxon>
        <taxon>Insecta</taxon>
        <taxon>Pterygota</taxon>
        <taxon>Neoptera</taxon>
        <taxon>Polyneoptera</taxon>
        <taxon>Dictyoptera</taxon>
        <taxon>Blattodea</taxon>
        <taxon>Blattoidea</taxon>
        <taxon>Termitoidae</taxon>
        <taxon>Rhinotermitidae</taxon>
        <taxon>Coptotermes</taxon>
    </lineage>
</organism>
<dbReference type="PROSITE" id="PS50853">
    <property type="entry name" value="FN3"/>
    <property type="match status" value="1"/>
</dbReference>
<dbReference type="Proteomes" id="UP000502823">
    <property type="component" value="Unassembled WGS sequence"/>
</dbReference>
<dbReference type="InterPro" id="IPR003961">
    <property type="entry name" value="FN3_dom"/>
</dbReference>
<keyword evidence="2" id="KW-1015">Disulfide bond</keyword>
<dbReference type="Gene3D" id="2.60.40.10">
    <property type="entry name" value="Immunoglobulins"/>
    <property type="match status" value="8"/>
</dbReference>
<dbReference type="InterPro" id="IPR036116">
    <property type="entry name" value="FN3_sf"/>
</dbReference>
<accession>A0A6L2PGA5</accession>
<dbReference type="Pfam" id="PF00041">
    <property type="entry name" value="fn3"/>
    <property type="match status" value="1"/>
</dbReference>
<dbReference type="PANTHER" id="PTHR10075">
    <property type="entry name" value="BASIGIN RELATED"/>
    <property type="match status" value="1"/>
</dbReference>
<dbReference type="SMART" id="SM00060">
    <property type="entry name" value="FN3"/>
    <property type="match status" value="1"/>
</dbReference>
<dbReference type="InterPro" id="IPR013783">
    <property type="entry name" value="Ig-like_fold"/>
</dbReference>
<evidence type="ECO:0000313" key="7">
    <source>
        <dbReference type="Proteomes" id="UP000502823"/>
    </source>
</evidence>
<evidence type="ECO:0000256" key="2">
    <source>
        <dbReference type="ARBA" id="ARBA00023157"/>
    </source>
</evidence>
<dbReference type="GO" id="GO:0007156">
    <property type="term" value="P:homophilic cell adhesion via plasma membrane adhesion molecules"/>
    <property type="evidence" value="ECO:0007669"/>
    <property type="project" value="TreeGrafter"/>
</dbReference>
<dbReference type="InterPro" id="IPR007110">
    <property type="entry name" value="Ig-like_dom"/>
</dbReference>
<dbReference type="FunFam" id="2.60.40.10:FF:001362">
    <property type="entry name" value="Sidekick, isoform B"/>
    <property type="match status" value="1"/>
</dbReference>
<evidence type="ECO:0000259" key="4">
    <source>
        <dbReference type="PROSITE" id="PS50835"/>
    </source>
</evidence>
<comment type="caution">
    <text evidence="6">The sequence shown here is derived from an EMBL/GenBank/DDBJ whole genome shotgun (WGS) entry which is preliminary data.</text>
</comment>
<dbReference type="CDD" id="cd00096">
    <property type="entry name" value="Ig"/>
    <property type="match status" value="1"/>
</dbReference>
<dbReference type="InterPro" id="IPR013106">
    <property type="entry name" value="Ig_V-set"/>
</dbReference>
<dbReference type="CDD" id="cd00063">
    <property type="entry name" value="FN3"/>
    <property type="match status" value="1"/>
</dbReference>
<protein>
    <submittedName>
        <fullName evidence="6">Uncharacterized protein</fullName>
    </submittedName>
</protein>
<dbReference type="EMBL" id="BLKM01000319">
    <property type="protein sequence ID" value="GFG31583.1"/>
    <property type="molecule type" value="Genomic_DNA"/>
</dbReference>
<dbReference type="FunFam" id="2.60.40.10:FF:000032">
    <property type="entry name" value="palladin isoform X1"/>
    <property type="match status" value="1"/>
</dbReference>
<dbReference type="Pfam" id="PF07679">
    <property type="entry name" value="I-set"/>
    <property type="match status" value="3"/>
</dbReference>
<evidence type="ECO:0000256" key="3">
    <source>
        <dbReference type="ARBA" id="ARBA00023319"/>
    </source>
</evidence>
<feature type="domain" description="Ig-like" evidence="4">
    <location>
        <begin position="337"/>
        <end position="421"/>
    </location>
</feature>
<evidence type="ECO:0000313" key="6">
    <source>
        <dbReference type="EMBL" id="GFG31583.1"/>
    </source>
</evidence>
<name>A0A6L2PGA5_COPFO</name>
<dbReference type="InterPro" id="IPR036179">
    <property type="entry name" value="Ig-like_dom_sf"/>
</dbReference>
<evidence type="ECO:0000259" key="5">
    <source>
        <dbReference type="PROSITE" id="PS50853"/>
    </source>
</evidence>
<feature type="domain" description="Ig-like" evidence="4">
    <location>
        <begin position="431"/>
        <end position="517"/>
    </location>
</feature>
<dbReference type="InParanoid" id="A0A6L2PGA5"/>
<dbReference type="FunFam" id="2.60.40.10:FF:000236">
    <property type="entry name" value="Sidekick cell adhesion molecule 2"/>
    <property type="match status" value="1"/>
</dbReference>
<feature type="domain" description="Ig-like" evidence="4">
    <location>
        <begin position="50"/>
        <end position="133"/>
    </location>
</feature>
<dbReference type="InterPro" id="IPR003599">
    <property type="entry name" value="Ig_sub"/>
</dbReference>
<dbReference type="FunFam" id="2.60.40.10:FF:002022">
    <property type="entry name" value="Sidekick, isoform B"/>
    <property type="match status" value="1"/>
</dbReference>
<dbReference type="GO" id="GO:0030424">
    <property type="term" value="C:axon"/>
    <property type="evidence" value="ECO:0007669"/>
    <property type="project" value="TreeGrafter"/>
</dbReference>
<feature type="domain" description="Ig-like" evidence="4">
    <location>
        <begin position="239"/>
        <end position="332"/>
    </location>
</feature>
<dbReference type="PANTHER" id="PTHR10075:SF100">
    <property type="entry name" value="FASCICLIN-2"/>
    <property type="match status" value="1"/>
</dbReference>
<dbReference type="OrthoDB" id="8923679at2759"/>
<feature type="domain" description="Fibronectin type-III" evidence="5">
    <location>
        <begin position="618"/>
        <end position="723"/>
    </location>
</feature>
<proteinExistence type="predicted"/>
<dbReference type="SMART" id="SM00408">
    <property type="entry name" value="IGc2"/>
    <property type="match status" value="5"/>
</dbReference>
<dbReference type="SUPFAM" id="SSF48726">
    <property type="entry name" value="Immunoglobulin"/>
    <property type="match status" value="6"/>
</dbReference>
<keyword evidence="1" id="KW-0677">Repeat</keyword>
<dbReference type="Pfam" id="PF13927">
    <property type="entry name" value="Ig_3"/>
    <property type="match status" value="3"/>
</dbReference>
<feature type="domain" description="Ig-like" evidence="4">
    <location>
        <begin position="522"/>
        <end position="611"/>
    </location>
</feature>
<dbReference type="SMART" id="SM00409">
    <property type="entry name" value="IG"/>
    <property type="match status" value="6"/>
</dbReference>
<keyword evidence="3" id="KW-0393">Immunoglobulin domain</keyword>
<dbReference type="GO" id="GO:0007411">
    <property type="term" value="P:axon guidance"/>
    <property type="evidence" value="ECO:0007669"/>
    <property type="project" value="TreeGrafter"/>
</dbReference>
<gene>
    <name evidence="6" type="ORF">Cfor_10415</name>
</gene>
<dbReference type="GO" id="GO:0098632">
    <property type="term" value="F:cell-cell adhesion mediator activity"/>
    <property type="evidence" value="ECO:0007669"/>
    <property type="project" value="TreeGrafter"/>
</dbReference>
<dbReference type="SMART" id="SM00406">
    <property type="entry name" value="IGv"/>
    <property type="match status" value="3"/>
</dbReference>
<dbReference type="SUPFAM" id="SSF49265">
    <property type="entry name" value="Fibronectin type III"/>
    <property type="match status" value="1"/>
</dbReference>
<sequence>MEEKERIISGSRTFRIWSAFPAKCYGQYLLTIVLLTICEASWAADLLQAPRFTMQPSSSDSIVSEGRTKILQCQAIGYPKPKYQWLKDGIALGEFSSEHFYRIHTTRREDAGSYQCVAQNDVGSIFSEKIAISVAYMGTFESATERQVSVKSGQVAILDLPAIESHPAPLVTWFMDGQTQLYDRKYAMTTDNQLVILDASESDQKAYRAQAVNPHVGREEYSSYVRLTVTGEAPTEIAPEIVVKPTDMQTVKEAGVDLHCIANARPLHELEMRWLKDGILIENSGISYTFKDAWNRTLSLVSANLTHTGQYTCQVRLRSGGFPTVTANATVTVLEKPSFVSSTRPETLGEYGALVTLPCEAVGVPSPNIMWFRNTEKVESISRDRYSVIEDGSLMIKKLRMEDSGMFQCLAANEAGEESVYTWLKVKTAVPVMEIPPQNATVLDGKDATITCRAAGAPTPNITWIYQNNKSVEASGRVQVLESGDLLIAAVKEADAGHYTCIRANEAGQVHASAYLTVLVRTQIIQPPVDTRVLLGHTATLQCKVSSDPSVPYDIAWFHNNEMLSTTNSHRVFIQSDGTLEIQAVRAADVGDYTCAVISPGGNETRSARLSVIELPFPPLSVHAVRLESPSQRAVNVTWTPNFDGNSPILKFIVQRREVSDLGPITDPLPNWVTDLSNVSAEQRWVLLTSLKAATSYQFRVSAINSVGEGSQSESSNVVTLPQEVGFVGSARSPSEIITQWQPPLEEHRNGQILGYVIRYRLYGYIESPWTSRNITNE</sequence>